<reference evidence="2 3" key="1">
    <citation type="submission" date="2016-05" db="EMBL/GenBank/DDBJ databases">
        <title>A degradative enzymes factory behind the ericoid mycorrhizal symbiosis.</title>
        <authorList>
            <consortium name="DOE Joint Genome Institute"/>
            <person name="Martino E."/>
            <person name="Morin E."/>
            <person name="Grelet G."/>
            <person name="Kuo A."/>
            <person name="Kohler A."/>
            <person name="Daghino S."/>
            <person name="Barry K."/>
            <person name="Choi C."/>
            <person name="Cichocki N."/>
            <person name="Clum A."/>
            <person name="Copeland A."/>
            <person name="Hainaut M."/>
            <person name="Haridas S."/>
            <person name="Labutti K."/>
            <person name="Lindquist E."/>
            <person name="Lipzen A."/>
            <person name="Khouja H.-R."/>
            <person name="Murat C."/>
            <person name="Ohm R."/>
            <person name="Olson A."/>
            <person name="Spatafora J."/>
            <person name="Veneault-Fourrey C."/>
            <person name="Henrissat B."/>
            <person name="Grigoriev I."/>
            <person name="Martin F."/>
            <person name="Perotto S."/>
        </authorList>
    </citation>
    <scope>NUCLEOTIDE SEQUENCE [LARGE SCALE GENOMIC DNA]</scope>
    <source>
        <strain evidence="2 3">UAMH 7357</strain>
    </source>
</reference>
<organism evidence="2 3">
    <name type="scientific">Hyaloscypha hepaticicola</name>
    <dbReference type="NCBI Taxonomy" id="2082293"/>
    <lineage>
        <taxon>Eukaryota</taxon>
        <taxon>Fungi</taxon>
        <taxon>Dikarya</taxon>
        <taxon>Ascomycota</taxon>
        <taxon>Pezizomycotina</taxon>
        <taxon>Leotiomycetes</taxon>
        <taxon>Helotiales</taxon>
        <taxon>Hyaloscyphaceae</taxon>
        <taxon>Hyaloscypha</taxon>
    </lineage>
</organism>
<keyword evidence="3" id="KW-1185">Reference proteome</keyword>
<name>A0A2J6PGS0_9HELO</name>
<feature type="compositionally biased region" description="Polar residues" evidence="1">
    <location>
        <begin position="127"/>
        <end position="154"/>
    </location>
</feature>
<feature type="compositionally biased region" description="Basic and acidic residues" evidence="1">
    <location>
        <begin position="214"/>
        <end position="232"/>
    </location>
</feature>
<gene>
    <name evidence="2" type="ORF">NA56DRAFT_694966</name>
</gene>
<evidence type="ECO:0000256" key="1">
    <source>
        <dbReference type="SAM" id="MobiDB-lite"/>
    </source>
</evidence>
<feature type="region of interest" description="Disordered" evidence="1">
    <location>
        <begin position="213"/>
        <end position="301"/>
    </location>
</feature>
<evidence type="ECO:0000313" key="2">
    <source>
        <dbReference type="EMBL" id="PMD13237.1"/>
    </source>
</evidence>
<feature type="compositionally biased region" description="Basic and acidic residues" evidence="1">
    <location>
        <begin position="114"/>
        <end position="126"/>
    </location>
</feature>
<dbReference type="AlphaFoldDB" id="A0A2J6PGS0"/>
<protein>
    <submittedName>
        <fullName evidence="2">Uncharacterized protein</fullName>
    </submittedName>
</protein>
<accession>A0A2J6PGS0</accession>
<sequence>MADEIEGQVAAHIRELLRLALDVKGMTLRKLNELAGQTREHSSVPICVQFTPLRRSGRQSRKRDYKKMQGPSAVTGRLAKKPKPPDDKCLTDDLPTDDSFEEHAGDGSTGETPTEIHNEHHREHPSETSTNASATGTPATSESTIGRSSTNCPDTAQGLDPSGTDDLPTSATHIQIEGDERVDDMSPTTHRAGYEILNEFFGQPAIGLEAVSDTEEHGKWPESTHRDEDPEHTGPSNTPKALDVSQHAPSTGINAVSSEDSDILEPDLFVASATTSESSSRGSSEPGSLSTGSTSASSETRIHDEFPSGVYSTYVKRSFLDDPAPWLEHVLTTLETDDTSRRPNPVLGVLDEVLTNGNFTLCVRIMTSIAENWVKCNRCIVKPTFDAVQERSREVEGNKIGLHVRRLTSECVSRQQNQKGSQEEIARLDMRELAEMEMQKLLSEPKELTGEFKEESDYETQRAKMIGPLPNPSGRKTEITPQEKSAAKKLTLAMRYGQDRGTVFKWTAYWKLLSELRAEGATALLLYRTNEFKGYFFQHPKELDLLLSWHKVYDFPLRQLGARILAQEGNDFSGKSDIEEKWIFDRLHALQNLCWGDHLSVWEPDSMEYESFIANCTIKPASRKSNTHILRHGLKGQPDRNKSSFVSFVPYEGESGKRTLGSRTGSTKLLAVTPLVPILPGDFLGIFSGRLRYADQKPPRSIPGPVPNLWLDYSVVMGKLGKIGVAKPDEMTNVCLAWEAVNEVEGETTFCQYFRILVIATRHIMPFDHLVRPPVV</sequence>
<feature type="compositionally biased region" description="Low complexity" evidence="1">
    <location>
        <begin position="271"/>
        <end position="298"/>
    </location>
</feature>
<feature type="compositionally biased region" description="Basic residues" evidence="1">
    <location>
        <begin position="55"/>
        <end position="65"/>
    </location>
</feature>
<dbReference type="EMBL" id="KZ613534">
    <property type="protein sequence ID" value="PMD13237.1"/>
    <property type="molecule type" value="Genomic_DNA"/>
</dbReference>
<dbReference type="OrthoDB" id="3547251at2759"/>
<proteinExistence type="predicted"/>
<dbReference type="Proteomes" id="UP000235672">
    <property type="component" value="Unassembled WGS sequence"/>
</dbReference>
<evidence type="ECO:0000313" key="3">
    <source>
        <dbReference type="Proteomes" id="UP000235672"/>
    </source>
</evidence>
<dbReference type="STRING" id="1745343.A0A2J6PGS0"/>
<feature type="compositionally biased region" description="Polar residues" evidence="1">
    <location>
        <begin position="247"/>
        <end position="258"/>
    </location>
</feature>
<feature type="region of interest" description="Disordered" evidence="1">
    <location>
        <begin position="52"/>
        <end position="187"/>
    </location>
</feature>